<reference evidence="3 4" key="1">
    <citation type="submission" date="2021-07" db="EMBL/GenBank/DDBJ databases">
        <title>Whole Genome Sequence of Nocardia Iowensis.</title>
        <authorList>
            <person name="Lamm A."/>
            <person name="Collins-Fairclough A.M."/>
            <person name="Bunk B."/>
            <person name="Sproer C."/>
        </authorList>
    </citation>
    <scope>NUCLEOTIDE SEQUENCE [LARGE SCALE GENOMIC DNA]</scope>
    <source>
        <strain evidence="3 4">NRRL 5646</strain>
    </source>
</reference>
<organism evidence="3 4">
    <name type="scientific">Nocardia iowensis</name>
    <dbReference type="NCBI Taxonomy" id="204891"/>
    <lineage>
        <taxon>Bacteria</taxon>
        <taxon>Bacillati</taxon>
        <taxon>Actinomycetota</taxon>
        <taxon>Actinomycetes</taxon>
        <taxon>Mycobacteriales</taxon>
        <taxon>Nocardiaceae</taxon>
        <taxon>Nocardia</taxon>
    </lineage>
</organism>
<keyword evidence="1" id="KW-0812">Transmembrane</keyword>
<feature type="chain" id="PRO_5046366519" description="Secreted protein" evidence="2">
    <location>
        <begin position="35"/>
        <end position="554"/>
    </location>
</feature>
<feature type="transmembrane region" description="Helical" evidence="1">
    <location>
        <begin position="187"/>
        <end position="208"/>
    </location>
</feature>
<protein>
    <recommendedName>
        <fullName evidence="5">Secreted protein</fullName>
    </recommendedName>
</protein>
<keyword evidence="1" id="KW-1133">Transmembrane helix</keyword>
<name>A0ABX8S2A0_NOCIO</name>
<evidence type="ECO:0000256" key="1">
    <source>
        <dbReference type="SAM" id="Phobius"/>
    </source>
</evidence>
<feature type="transmembrane region" description="Helical" evidence="1">
    <location>
        <begin position="160"/>
        <end position="180"/>
    </location>
</feature>
<feature type="signal peptide" evidence="2">
    <location>
        <begin position="1"/>
        <end position="34"/>
    </location>
</feature>
<evidence type="ECO:0008006" key="5">
    <source>
        <dbReference type="Google" id="ProtNLM"/>
    </source>
</evidence>
<evidence type="ECO:0000256" key="2">
    <source>
        <dbReference type="SAM" id="SignalP"/>
    </source>
</evidence>
<proteinExistence type="predicted"/>
<evidence type="ECO:0000313" key="4">
    <source>
        <dbReference type="Proteomes" id="UP000694257"/>
    </source>
</evidence>
<gene>
    <name evidence="3" type="ORF">KV110_13490</name>
</gene>
<evidence type="ECO:0000313" key="3">
    <source>
        <dbReference type="EMBL" id="QXN93976.1"/>
    </source>
</evidence>
<accession>A0ABX8S2A0</accession>
<keyword evidence="1" id="KW-0472">Membrane</keyword>
<keyword evidence="4" id="KW-1185">Reference proteome</keyword>
<sequence>MAGVTVARAVRCRVLLVAGLWTLLVSAGMAPAFADSAAAGADVSVAQSLGDRELTIVLRRVTSVPGPLRVDVVTHAGTAAGDLTLAATPTGALGSGSRLPAPGVPTAEAVVRLGGTPGMYSATLDMDRPGPWELAIGDGVRVARIPFVVPEQVTSPPERLVYGGFLVAGALLPVSVLLAMRARRSGWALLPAGGMVAGMAVSVTAALLSASLPLPPQPGGQLDPTVDNVTDPYSVPQPMISDFSRPPVLLTVEAGTVPAGRPSDFDLVLIDAATGALVDDLLVHDSALMHLLVVGPSGGLSHLHPIRTGPGRYQVHMTAPEPGRYALSAELARRGGGVQMARAATGLTVTPGGASAAPQSPSAPLHLGSGDTSASMVVDGNRITVRTTAAVAGTPTTITAEVGDTADLQPWLGMVGHLIMAGPVPEADTDIAAAVHNSAIWGHAHSMGPTTMQAMGDMPGMGGAHNMSEMTGTHDMSGMDGGKAAAGRGVMLMPPINGESPPDETVAAYGPDVPFTFTFPVAGRYRLWIQAERNYTVLTIPVVLDVAAAQGAHR</sequence>
<dbReference type="Proteomes" id="UP000694257">
    <property type="component" value="Chromosome"/>
</dbReference>
<keyword evidence="2" id="KW-0732">Signal</keyword>
<dbReference type="EMBL" id="CP078145">
    <property type="protein sequence ID" value="QXN93976.1"/>
    <property type="molecule type" value="Genomic_DNA"/>
</dbReference>